<reference evidence="1 2" key="1">
    <citation type="submission" date="2018-12" db="EMBL/GenBank/DDBJ databases">
        <authorList>
            <consortium name="Pathogen Informatics"/>
        </authorList>
    </citation>
    <scope>NUCLEOTIDE SEQUENCE [LARGE SCALE GENOMIC DNA]</scope>
    <source>
        <strain evidence="1 2">NCTC13071</strain>
    </source>
</reference>
<organism evidence="1 2">
    <name type="scientific">Segatella oris</name>
    <dbReference type="NCBI Taxonomy" id="28135"/>
    <lineage>
        <taxon>Bacteria</taxon>
        <taxon>Pseudomonadati</taxon>
        <taxon>Bacteroidota</taxon>
        <taxon>Bacteroidia</taxon>
        <taxon>Bacteroidales</taxon>
        <taxon>Prevotellaceae</taxon>
        <taxon>Segatella</taxon>
    </lineage>
</organism>
<gene>
    <name evidence="1" type="ORF">NCTC13071_01695</name>
</gene>
<name>A0A448L6R8_9BACT</name>
<proteinExistence type="predicted"/>
<dbReference type="AlphaFoldDB" id="A0A448L6R8"/>
<dbReference type="EMBL" id="LR134384">
    <property type="protein sequence ID" value="VEH15685.1"/>
    <property type="molecule type" value="Genomic_DNA"/>
</dbReference>
<protein>
    <submittedName>
        <fullName evidence="1">Uncharacterized protein</fullName>
    </submittedName>
</protein>
<dbReference type="KEGG" id="poc:NCTC13071_01695"/>
<sequence>MELLVIYISVFHLSTFYDYSYPPPLVFPFPRQTMNSVFATIIIPSTSDVPNLGIMHEHRKPPFFPRQHTYY</sequence>
<evidence type="ECO:0000313" key="2">
    <source>
        <dbReference type="Proteomes" id="UP000274578"/>
    </source>
</evidence>
<accession>A0A448L6R8</accession>
<evidence type="ECO:0000313" key="1">
    <source>
        <dbReference type="EMBL" id="VEH15685.1"/>
    </source>
</evidence>
<dbReference type="Proteomes" id="UP000274578">
    <property type="component" value="Chromosome 1"/>
</dbReference>